<protein>
    <submittedName>
        <fullName evidence="1">Zinc-ribbon containing domain-containing protein</fullName>
    </submittedName>
</protein>
<sequence length="49" mass="5426">MPKSGQTVEQSGIYKCTKCGNEVTCVKGEPFPPCRKCSNSEYKLIRATK</sequence>
<organism evidence="1 2">
    <name type="scientific">Caloramator quimbayensis</name>
    <dbReference type="NCBI Taxonomy" id="1147123"/>
    <lineage>
        <taxon>Bacteria</taxon>
        <taxon>Bacillati</taxon>
        <taxon>Bacillota</taxon>
        <taxon>Clostridia</taxon>
        <taxon>Eubacteriales</taxon>
        <taxon>Clostridiaceae</taxon>
        <taxon>Caloramator</taxon>
    </lineage>
</organism>
<dbReference type="EMBL" id="FUYH01000009">
    <property type="protein sequence ID" value="SKA88568.1"/>
    <property type="molecule type" value="Genomic_DNA"/>
</dbReference>
<reference evidence="2" key="1">
    <citation type="submission" date="2017-02" db="EMBL/GenBank/DDBJ databases">
        <authorList>
            <person name="Varghese N."/>
            <person name="Submissions S."/>
        </authorList>
    </citation>
    <scope>NUCLEOTIDE SEQUENCE [LARGE SCALE GENOMIC DNA]</scope>
    <source>
        <strain evidence="2">USBA 833</strain>
    </source>
</reference>
<dbReference type="Pfam" id="PF07295">
    <property type="entry name" value="DUF1451"/>
    <property type="match status" value="1"/>
</dbReference>
<keyword evidence="2" id="KW-1185">Reference proteome</keyword>
<dbReference type="AlphaFoldDB" id="A0A1T4XHG0"/>
<gene>
    <name evidence="1" type="ORF">SAMN05443428_1093</name>
</gene>
<accession>A0A1T4XHG0</accession>
<evidence type="ECO:0000313" key="2">
    <source>
        <dbReference type="Proteomes" id="UP000190105"/>
    </source>
</evidence>
<dbReference type="RefSeq" id="WP_143287228.1">
    <property type="nucleotide sequence ID" value="NZ_FUYH01000009.1"/>
</dbReference>
<proteinExistence type="predicted"/>
<name>A0A1T4XHG0_9CLOT</name>
<dbReference type="Proteomes" id="UP000190105">
    <property type="component" value="Unassembled WGS sequence"/>
</dbReference>
<dbReference type="InterPro" id="IPR009912">
    <property type="entry name" value="DUF1451"/>
</dbReference>
<evidence type="ECO:0000313" key="1">
    <source>
        <dbReference type="EMBL" id="SKA88568.1"/>
    </source>
</evidence>
<dbReference type="OrthoDB" id="3174978at2"/>
<dbReference type="STRING" id="1147123.SAMN05443428_1093"/>